<evidence type="ECO:0000313" key="2">
    <source>
        <dbReference type="Proteomes" id="UP000315385"/>
    </source>
</evidence>
<dbReference type="EMBL" id="SESI01000001">
    <property type="protein sequence ID" value="TQQ81929.1"/>
    <property type="molecule type" value="Genomic_DNA"/>
</dbReference>
<keyword evidence="2" id="KW-1185">Reference proteome</keyword>
<accession>A0A544QR59</accession>
<evidence type="ECO:0000313" key="1">
    <source>
        <dbReference type="EMBL" id="TQQ81929.1"/>
    </source>
</evidence>
<dbReference type="RefSeq" id="WP_142442581.1">
    <property type="nucleotide sequence ID" value="NZ_SESI01000001.1"/>
</dbReference>
<dbReference type="OrthoDB" id="318963at2157"/>
<proteinExistence type="predicted"/>
<gene>
    <name evidence="1" type="ORF">EWF95_03030</name>
</gene>
<protein>
    <submittedName>
        <fullName evidence="1">Uncharacterized protein</fullName>
    </submittedName>
</protein>
<sequence length="89" mass="9828">MINNELNQRVTANIDITRVSDMRVVNRADRSLEGGETTALSYPLDEPGEYRIQITAQEANVGGETTVFVDESTVIHATLDLDGVSFETR</sequence>
<reference evidence="1 2" key="1">
    <citation type="submission" date="2019-02" db="EMBL/GenBank/DDBJ databases">
        <title>Halonotius sp. a new haloqrchaeon isolated from saline water.</title>
        <authorList>
            <person name="Duran-Viseras A."/>
            <person name="Sanchez-Porro C."/>
            <person name="Ventosa A."/>
        </authorList>
    </citation>
    <scope>NUCLEOTIDE SEQUENCE [LARGE SCALE GENOMIC DNA]</scope>
    <source>
        <strain evidence="1 2">F9-27</strain>
    </source>
</reference>
<organism evidence="1 2">
    <name type="scientific">Halonotius roseus</name>
    <dbReference type="NCBI Taxonomy" id="2511997"/>
    <lineage>
        <taxon>Archaea</taxon>
        <taxon>Methanobacteriati</taxon>
        <taxon>Methanobacteriota</taxon>
        <taxon>Stenosarchaea group</taxon>
        <taxon>Halobacteria</taxon>
        <taxon>Halobacteriales</taxon>
        <taxon>Haloferacaceae</taxon>
        <taxon>Halonotius</taxon>
    </lineage>
</organism>
<name>A0A544QR59_9EURY</name>
<dbReference type="Proteomes" id="UP000315385">
    <property type="component" value="Unassembled WGS sequence"/>
</dbReference>
<comment type="caution">
    <text evidence="1">The sequence shown here is derived from an EMBL/GenBank/DDBJ whole genome shotgun (WGS) entry which is preliminary data.</text>
</comment>
<dbReference type="AlphaFoldDB" id="A0A544QR59"/>